<comment type="caution">
    <text evidence="2">The sequence shown here is derived from an EMBL/GenBank/DDBJ whole genome shotgun (WGS) entry which is preliminary data.</text>
</comment>
<accession>A0A4Q1D8N8</accession>
<dbReference type="RefSeq" id="WP_129001467.1">
    <property type="nucleotide sequence ID" value="NZ_SDHZ01000001.1"/>
</dbReference>
<protein>
    <submittedName>
        <fullName evidence="2">Uncharacterized protein</fullName>
    </submittedName>
</protein>
<evidence type="ECO:0000313" key="2">
    <source>
        <dbReference type="EMBL" id="RXK85714.1"/>
    </source>
</evidence>
<proteinExistence type="predicted"/>
<keyword evidence="3" id="KW-1185">Reference proteome</keyword>
<sequence length="330" mass="37707">MHKLIFAGSLLLLSFLQCQMTEPAMHVAAAGKTYNTVHFNLIFSSDLSNRVNPTLYKRPLNDGDILSIVTQNLYPSILRCKRSENQKDKLLVDFINKGLITQYAVNTDKLFIDFGRFKNQNERIAYIAERNGVKETLRKDIGDMRAEFQKMNGLAAKENFGADIWSYFNQGIDNKRVLAPEAAVRYESNVFINTYRNVLILATDGYIEAGIFGQGVDLSKNTIDRFRKAYLSSGVTNMRDFLRKSKKFQIKPVANENLKNLEVLVMELYDRSLSKGGTATVLPTDMEIIQLFWTEWLEASKVKRFELHPYASSKDEAEKIILNFLGVEKL</sequence>
<feature type="chain" id="PRO_5020775895" evidence="1">
    <location>
        <begin position="21"/>
        <end position="330"/>
    </location>
</feature>
<feature type="signal peptide" evidence="1">
    <location>
        <begin position="1"/>
        <end position="20"/>
    </location>
</feature>
<evidence type="ECO:0000256" key="1">
    <source>
        <dbReference type="SAM" id="SignalP"/>
    </source>
</evidence>
<dbReference type="AlphaFoldDB" id="A0A4Q1D8N8"/>
<evidence type="ECO:0000313" key="3">
    <source>
        <dbReference type="Proteomes" id="UP000290545"/>
    </source>
</evidence>
<organism evidence="2 3">
    <name type="scientific">Filimonas effusa</name>
    <dbReference type="NCBI Taxonomy" id="2508721"/>
    <lineage>
        <taxon>Bacteria</taxon>
        <taxon>Pseudomonadati</taxon>
        <taxon>Bacteroidota</taxon>
        <taxon>Chitinophagia</taxon>
        <taxon>Chitinophagales</taxon>
        <taxon>Chitinophagaceae</taxon>
        <taxon>Filimonas</taxon>
    </lineage>
</organism>
<gene>
    <name evidence="2" type="ORF">ESB13_02545</name>
</gene>
<name>A0A4Q1D8N8_9BACT</name>
<dbReference type="Proteomes" id="UP000290545">
    <property type="component" value="Unassembled WGS sequence"/>
</dbReference>
<dbReference type="OrthoDB" id="945646at2"/>
<dbReference type="EMBL" id="SDHZ01000001">
    <property type="protein sequence ID" value="RXK85714.1"/>
    <property type="molecule type" value="Genomic_DNA"/>
</dbReference>
<reference evidence="2 3" key="1">
    <citation type="submission" date="2019-01" db="EMBL/GenBank/DDBJ databases">
        <title>Filimonas sp. strain TTM-71.</title>
        <authorList>
            <person name="Chen W.-M."/>
        </authorList>
    </citation>
    <scope>NUCLEOTIDE SEQUENCE [LARGE SCALE GENOMIC DNA]</scope>
    <source>
        <strain evidence="2 3">TTM-71</strain>
    </source>
</reference>
<keyword evidence="1" id="KW-0732">Signal</keyword>